<dbReference type="PANTHER" id="PTHR10937">
    <property type="entry name" value="GLUCOSAMINE--FRUCTOSE-6-PHOSPHATE AMINOTRANSFERASE, ISOMERIZING"/>
    <property type="match status" value="1"/>
</dbReference>
<organism evidence="8 9">
    <name type="scientific">Gimesia maris</name>
    <dbReference type="NCBI Taxonomy" id="122"/>
    <lineage>
        <taxon>Bacteria</taxon>
        <taxon>Pseudomonadati</taxon>
        <taxon>Planctomycetota</taxon>
        <taxon>Planctomycetia</taxon>
        <taxon>Planctomycetales</taxon>
        <taxon>Planctomycetaceae</taxon>
        <taxon>Gimesia</taxon>
    </lineage>
</organism>
<gene>
    <name evidence="8" type="ORF">DIT97_30800</name>
</gene>
<keyword evidence="5 8" id="KW-0808">Transferase</keyword>
<sequence length="126" mass="13640">MCGIVGYIGHRQAGPILIKGLQKLEYRGYDSAGVAVHDGDAIQIRKKKGRVIEMASLYKSNPVSGTAGIGHTRWATHGETNDQNSHPHVGGNADVVIVHNGVIENYTSLRKQLQGLGYVFRTTTDT</sequence>
<dbReference type="GO" id="GO:0006002">
    <property type="term" value="P:fructose 6-phosphate metabolic process"/>
    <property type="evidence" value="ECO:0007669"/>
    <property type="project" value="TreeGrafter"/>
</dbReference>
<dbReference type="GO" id="GO:0004360">
    <property type="term" value="F:glutamine-fructose-6-phosphate transaminase (isomerizing) activity"/>
    <property type="evidence" value="ECO:0007669"/>
    <property type="project" value="UniProtKB-EC"/>
</dbReference>
<accession>A0A3D3REC2</accession>
<evidence type="ECO:0000313" key="8">
    <source>
        <dbReference type="EMBL" id="HCO27179.1"/>
    </source>
</evidence>
<evidence type="ECO:0000256" key="4">
    <source>
        <dbReference type="ARBA" id="ARBA00022576"/>
    </source>
</evidence>
<name>A0A3D3REC2_9PLAN</name>
<dbReference type="PROSITE" id="PS51278">
    <property type="entry name" value="GATASE_TYPE_2"/>
    <property type="match status" value="1"/>
</dbReference>
<evidence type="ECO:0000256" key="3">
    <source>
        <dbReference type="ARBA" id="ARBA00016090"/>
    </source>
</evidence>
<evidence type="ECO:0000256" key="1">
    <source>
        <dbReference type="ARBA" id="ARBA00001031"/>
    </source>
</evidence>
<dbReference type="GO" id="GO:0005829">
    <property type="term" value="C:cytosol"/>
    <property type="evidence" value="ECO:0007669"/>
    <property type="project" value="TreeGrafter"/>
</dbReference>
<comment type="caution">
    <text evidence="8">The sequence shown here is derived from an EMBL/GenBank/DDBJ whole genome shotgun (WGS) entry which is preliminary data.</text>
</comment>
<protein>
    <recommendedName>
        <fullName evidence="3">Glutamine--fructose-6-phosphate aminotransferase [isomerizing]</fullName>
        <ecNumber evidence="2">2.6.1.16</ecNumber>
    </recommendedName>
</protein>
<dbReference type="InterPro" id="IPR029055">
    <property type="entry name" value="Ntn_hydrolases_N"/>
</dbReference>
<dbReference type="EMBL" id="DQAY01000191">
    <property type="protein sequence ID" value="HCO27179.1"/>
    <property type="molecule type" value="Genomic_DNA"/>
</dbReference>
<dbReference type="Pfam" id="PF13522">
    <property type="entry name" value="GATase_6"/>
    <property type="match status" value="1"/>
</dbReference>
<dbReference type="AlphaFoldDB" id="A0A3D3REC2"/>
<evidence type="ECO:0000256" key="5">
    <source>
        <dbReference type="ARBA" id="ARBA00022679"/>
    </source>
</evidence>
<dbReference type="InterPro" id="IPR017932">
    <property type="entry name" value="GATase_2_dom"/>
</dbReference>
<comment type="catalytic activity">
    <reaction evidence="1">
        <text>D-fructose 6-phosphate + L-glutamine = D-glucosamine 6-phosphate + L-glutamate</text>
        <dbReference type="Rhea" id="RHEA:13237"/>
        <dbReference type="ChEBI" id="CHEBI:29985"/>
        <dbReference type="ChEBI" id="CHEBI:58359"/>
        <dbReference type="ChEBI" id="CHEBI:58725"/>
        <dbReference type="ChEBI" id="CHEBI:61527"/>
        <dbReference type="EC" id="2.6.1.16"/>
    </reaction>
</comment>
<dbReference type="GO" id="GO:0006047">
    <property type="term" value="P:UDP-N-acetylglucosamine metabolic process"/>
    <property type="evidence" value="ECO:0007669"/>
    <property type="project" value="TreeGrafter"/>
</dbReference>
<dbReference type="Gene3D" id="3.60.20.10">
    <property type="entry name" value="Glutamine Phosphoribosylpyrophosphate, subunit 1, domain 1"/>
    <property type="match status" value="1"/>
</dbReference>
<feature type="domain" description="Glutamine amidotransferase type-2" evidence="7">
    <location>
        <begin position="2"/>
        <end position="126"/>
    </location>
</feature>
<proteinExistence type="predicted"/>
<dbReference type="EC" id="2.6.1.16" evidence="2"/>
<evidence type="ECO:0000259" key="7">
    <source>
        <dbReference type="PROSITE" id="PS51278"/>
    </source>
</evidence>
<evidence type="ECO:0000256" key="6">
    <source>
        <dbReference type="ARBA" id="ARBA00022962"/>
    </source>
</evidence>
<dbReference type="PANTHER" id="PTHR10937:SF0">
    <property type="entry name" value="GLUTAMINE--FRUCTOSE-6-PHOSPHATE TRANSAMINASE (ISOMERIZING)"/>
    <property type="match status" value="1"/>
</dbReference>
<evidence type="ECO:0000313" key="9">
    <source>
        <dbReference type="Proteomes" id="UP000263642"/>
    </source>
</evidence>
<keyword evidence="6" id="KW-0315">Glutamine amidotransferase</keyword>
<dbReference type="SUPFAM" id="SSF56235">
    <property type="entry name" value="N-terminal nucleophile aminohydrolases (Ntn hydrolases)"/>
    <property type="match status" value="1"/>
</dbReference>
<dbReference type="GO" id="GO:0006487">
    <property type="term" value="P:protein N-linked glycosylation"/>
    <property type="evidence" value="ECO:0007669"/>
    <property type="project" value="TreeGrafter"/>
</dbReference>
<evidence type="ECO:0000256" key="2">
    <source>
        <dbReference type="ARBA" id="ARBA00012916"/>
    </source>
</evidence>
<dbReference type="Proteomes" id="UP000263642">
    <property type="component" value="Unassembled WGS sequence"/>
</dbReference>
<reference evidence="8 9" key="1">
    <citation type="journal article" date="2018" name="Nat. Biotechnol.">
        <title>A standardized bacterial taxonomy based on genome phylogeny substantially revises the tree of life.</title>
        <authorList>
            <person name="Parks D.H."/>
            <person name="Chuvochina M."/>
            <person name="Waite D.W."/>
            <person name="Rinke C."/>
            <person name="Skarshewski A."/>
            <person name="Chaumeil P.A."/>
            <person name="Hugenholtz P."/>
        </authorList>
    </citation>
    <scope>NUCLEOTIDE SEQUENCE [LARGE SCALE GENOMIC DNA]</scope>
    <source>
        <strain evidence="8">UBA9375</strain>
    </source>
</reference>
<feature type="non-terminal residue" evidence="8">
    <location>
        <position position="126"/>
    </location>
</feature>
<keyword evidence="4 8" id="KW-0032">Aminotransferase</keyword>